<keyword evidence="1" id="KW-0548">Nucleotidyltransferase</keyword>
<protein>
    <submittedName>
        <fullName evidence="1">Rna-directed dna polymerase from mobile element jockey-like</fullName>
    </submittedName>
</protein>
<evidence type="ECO:0000313" key="2">
    <source>
        <dbReference type="Proteomes" id="UP000233556"/>
    </source>
</evidence>
<dbReference type="AlphaFoldDB" id="A0A2I0UQ75"/>
<reference evidence="2" key="1">
    <citation type="submission" date="2017-11" db="EMBL/GenBank/DDBJ databases">
        <authorList>
            <person name="Lima N.C."/>
            <person name="Parody-Merino A.M."/>
            <person name="Battley P.F."/>
            <person name="Fidler A.E."/>
            <person name="Prosdocimi F."/>
        </authorList>
    </citation>
    <scope>NUCLEOTIDE SEQUENCE [LARGE SCALE GENOMIC DNA]</scope>
</reference>
<dbReference type="PANTHER" id="PTHR33332">
    <property type="entry name" value="REVERSE TRANSCRIPTASE DOMAIN-CONTAINING PROTEIN"/>
    <property type="match status" value="1"/>
</dbReference>
<sequence>MENLWLGKACAWKRSGVQACKREQEPAPWLNSNMNAEEVEERSPVTCAVPLEIWPYLSRTCISGVAQLGAILQRYSKMARDTGVRGLGQEAVCETNLIFYDKVTCLVDEGKAVDVVYLDFSKAFDTVSHNILLEKLAAHGLDGHMLC</sequence>
<dbReference type="EMBL" id="KZ505658">
    <property type="protein sequence ID" value="PKU48196.1"/>
    <property type="molecule type" value="Genomic_DNA"/>
</dbReference>
<evidence type="ECO:0000313" key="1">
    <source>
        <dbReference type="EMBL" id="PKU48196.1"/>
    </source>
</evidence>
<dbReference type="Proteomes" id="UP000233556">
    <property type="component" value="Unassembled WGS sequence"/>
</dbReference>
<name>A0A2I0UQ75_LIMLA</name>
<keyword evidence="1" id="KW-0808">Transferase</keyword>
<organism evidence="1 2">
    <name type="scientific">Limosa lapponica baueri</name>
    <dbReference type="NCBI Taxonomy" id="1758121"/>
    <lineage>
        <taxon>Eukaryota</taxon>
        <taxon>Metazoa</taxon>
        <taxon>Chordata</taxon>
        <taxon>Craniata</taxon>
        <taxon>Vertebrata</taxon>
        <taxon>Euteleostomi</taxon>
        <taxon>Archelosauria</taxon>
        <taxon>Archosauria</taxon>
        <taxon>Dinosauria</taxon>
        <taxon>Saurischia</taxon>
        <taxon>Theropoda</taxon>
        <taxon>Coelurosauria</taxon>
        <taxon>Aves</taxon>
        <taxon>Neognathae</taxon>
        <taxon>Neoaves</taxon>
        <taxon>Charadriiformes</taxon>
        <taxon>Scolopacidae</taxon>
        <taxon>Limosa</taxon>
    </lineage>
</organism>
<dbReference type="OrthoDB" id="10063195at2759"/>
<keyword evidence="2" id="KW-1185">Reference proteome</keyword>
<accession>A0A2I0UQ75</accession>
<keyword evidence="1" id="KW-0695">RNA-directed DNA polymerase</keyword>
<gene>
    <name evidence="1" type="ORF">llap_1475</name>
</gene>
<reference evidence="2" key="2">
    <citation type="submission" date="2017-12" db="EMBL/GenBank/DDBJ databases">
        <title>Genome sequence of the Bar-tailed Godwit (Limosa lapponica baueri).</title>
        <authorList>
            <person name="Lima N.C.B."/>
            <person name="Parody-Merino A.M."/>
            <person name="Battley P.F."/>
            <person name="Fidler A.E."/>
            <person name="Prosdocimi F."/>
        </authorList>
    </citation>
    <scope>NUCLEOTIDE SEQUENCE [LARGE SCALE GENOMIC DNA]</scope>
</reference>
<proteinExistence type="predicted"/>
<dbReference type="GO" id="GO:0003964">
    <property type="term" value="F:RNA-directed DNA polymerase activity"/>
    <property type="evidence" value="ECO:0007669"/>
    <property type="project" value="UniProtKB-KW"/>
</dbReference>